<evidence type="ECO:0000313" key="1">
    <source>
        <dbReference type="EMBL" id="KAG8081918.1"/>
    </source>
</evidence>
<dbReference type="Proteomes" id="UP000729402">
    <property type="component" value="Unassembled WGS sequence"/>
</dbReference>
<sequence length="174" mass="19043">MVASNSEHLLRYRASNGDVTFGAGGRGGSWASSSVPAGVRRRRSCQDVLYGADVGVAEWMSEEDACGVKWRQLGPAVYASFEDMSDLQAQPSPMGSIINAPLMQPSSSPLYTRAHPRHRRRSPGPLGTHRGGFMYRFIKNRIRLHTAASLARPLSSIRPLGLHRHTSPHRPTVA</sequence>
<dbReference type="AlphaFoldDB" id="A0A8J5W5M3"/>
<proteinExistence type="predicted"/>
<name>A0A8J5W5M3_ZIZPA</name>
<dbReference type="EMBL" id="JAAALK010000086">
    <property type="protein sequence ID" value="KAG8081918.1"/>
    <property type="molecule type" value="Genomic_DNA"/>
</dbReference>
<evidence type="ECO:0000313" key="2">
    <source>
        <dbReference type="Proteomes" id="UP000729402"/>
    </source>
</evidence>
<dbReference type="OrthoDB" id="693749at2759"/>
<reference evidence="1" key="2">
    <citation type="submission" date="2021-02" db="EMBL/GenBank/DDBJ databases">
        <authorList>
            <person name="Kimball J.A."/>
            <person name="Haas M.W."/>
            <person name="Macchietto M."/>
            <person name="Kono T."/>
            <person name="Duquette J."/>
            <person name="Shao M."/>
        </authorList>
    </citation>
    <scope>NUCLEOTIDE SEQUENCE</scope>
    <source>
        <tissue evidence="1">Fresh leaf tissue</tissue>
    </source>
</reference>
<protein>
    <submittedName>
        <fullName evidence="1">Uncharacterized protein</fullName>
    </submittedName>
</protein>
<gene>
    <name evidence="1" type="ORF">GUJ93_ZPchr0014g47342</name>
</gene>
<accession>A0A8J5W5M3</accession>
<organism evidence="1 2">
    <name type="scientific">Zizania palustris</name>
    <name type="common">Northern wild rice</name>
    <dbReference type="NCBI Taxonomy" id="103762"/>
    <lineage>
        <taxon>Eukaryota</taxon>
        <taxon>Viridiplantae</taxon>
        <taxon>Streptophyta</taxon>
        <taxon>Embryophyta</taxon>
        <taxon>Tracheophyta</taxon>
        <taxon>Spermatophyta</taxon>
        <taxon>Magnoliopsida</taxon>
        <taxon>Liliopsida</taxon>
        <taxon>Poales</taxon>
        <taxon>Poaceae</taxon>
        <taxon>BOP clade</taxon>
        <taxon>Oryzoideae</taxon>
        <taxon>Oryzeae</taxon>
        <taxon>Zizaniinae</taxon>
        <taxon>Zizania</taxon>
    </lineage>
</organism>
<reference evidence="1" key="1">
    <citation type="journal article" date="2021" name="bioRxiv">
        <title>Whole Genome Assembly and Annotation of Northern Wild Rice, Zizania palustris L., Supports a Whole Genome Duplication in the Zizania Genus.</title>
        <authorList>
            <person name="Haas M."/>
            <person name="Kono T."/>
            <person name="Macchietto M."/>
            <person name="Millas R."/>
            <person name="McGilp L."/>
            <person name="Shao M."/>
            <person name="Duquette J."/>
            <person name="Hirsch C.N."/>
            <person name="Kimball J."/>
        </authorList>
    </citation>
    <scope>NUCLEOTIDE SEQUENCE</scope>
    <source>
        <tissue evidence="1">Fresh leaf tissue</tissue>
    </source>
</reference>
<keyword evidence="2" id="KW-1185">Reference proteome</keyword>
<comment type="caution">
    <text evidence="1">The sequence shown here is derived from an EMBL/GenBank/DDBJ whole genome shotgun (WGS) entry which is preliminary data.</text>
</comment>